<protein>
    <submittedName>
        <fullName evidence="1">RdRp</fullName>
    </submittedName>
</protein>
<comment type="caution">
    <text evidence="1">The sequence shown here is derived from an EMBL/GenBank/DDBJ whole genome shotgun (WGS) entry which is preliminary data.</text>
</comment>
<reference evidence="1" key="1">
    <citation type="submission" date="2017-04" db="EMBL/GenBank/DDBJ databases">
        <title>Unveiling RNA virosphere associated with marine microorganisms.</title>
        <authorList>
            <person name="Urayama S."/>
            <person name="Takaki Y."/>
            <person name="Nishi S."/>
            <person name="Yoshida Y."/>
            <person name="Deguchi S."/>
            <person name="Takai K."/>
            <person name="Nunoura T."/>
        </authorList>
    </citation>
    <scope>NUCLEOTIDE SEQUENCE</scope>
</reference>
<proteinExistence type="predicted"/>
<dbReference type="InterPro" id="IPR026381">
    <property type="entry name" value="Seadorna_RNAP"/>
</dbReference>
<dbReference type="EMBL" id="BDQC01000130">
    <property type="protein sequence ID" value="GBH22512.1"/>
    <property type="molecule type" value="Genomic_RNA"/>
</dbReference>
<sequence>MARRVTTHQDDIAVIQAWTEEFFADAERYEACVGVPQPGERRDVVIDGVRVGYVTRRDEPTLRSRGFSGLRKELHKIFTTEGRTIPDAKEHTVPWDVTELGASFITSENGGMVTEGELLHLEQPRLRAWSLDALTEDGELAGKAHVDIRTWMIRRLAAECPQSGYAKAVDVACQLVSAQPWWREYYAYLRGGGMEYSYTISHYGNRYDFDDKEYVTDGPSNLMAPVRLMMTIQSEMYYRLFLKHSNVAVRMLVEMHEYLMMDPVFRVGQVRRHVSMLHAACFSGSKTGDRCIASGYDSLNATKKDRIPRFDRATVASARYHYSYIDEEAYTEAEVALQQCGLIEMRRFLLRMRRAEVRWRNIRDVGAVQTIMGISGYIGSHVTSAVADQLLSYEEEEPATDYGVKVIRNVFADLMEASYREKPPVRAELRSRRVLKFLTPRSAGRGAHTTVSGEIAMPCMVIKDDGTAVPGHINRMVSAKLHDKRGFFLRYPHDSVLRSAADDRRPSKLGSRIVPGGRPVRIIFPVPLEPYLRMYMAQTPMNAEMGGANNLPATHPLAQPGGGNEHVAPHEGLAFLLEATGSGHHLTVAADFRTYDASHTREVGAAEHEGMLIGLQRHRLNLLPYSTEETWLNDSFYQLQEAAYPPGGPLHSYIVTSQDPFPAPTVETDMLSSGVPNTFTSNTGKNMAFEQICDERIAELVPDDMVKPLRVTGEKMGDDTVQSIMLSMGFKESDLPKYVEIVKKAIAYAARQTKSIVSFKRLMISTIRAEHKKIGVVTGHALPNYQMQVNFSEKTENWDWPIFQKVSTLIETLQMGMTRYVDPDAVFEYIRALHPLISDIKTEHDPDRSMAGFVMHVSPFVWFCTSGGGLNVGCPILPRGSRLYTDEWFLAHDNAFRRMCKTAATDSVRKQFAEDNARNLQIPASVNTPPLAPADRVQLKNLSSSTIEMMPEYSGQHLFGKAIKDLTLRPINQMSRNQLLNSAFTGKWAPASPMRRFKTTVTKIEVAPMSKYDPYPTVDGRLRVMYRMIGLSHKNTAFADPAQWFDRQMAEHPSDSPGHLDGYDVLKIFQTESDAHWDLALRMVGFGSNLRQIFVTRAANIKAAVEMGIGQTGYYAGPLAFMNMSADRLSDMTDIPTAHNLHHSREARMYASLVAVDHAWRNIVDNRGTLFKVRVIPDGQ</sequence>
<organism evidence="1">
    <name type="scientific">viral metagenome</name>
    <dbReference type="NCBI Taxonomy" id="1070528"/>
    <lineage>
        <taxon>unclassified sequences</taxon>
        <taxon>metagenomes</taxon>
        <taxon>organismal metagenomes</taxon>
    </lineage>
</organism>
<dbReference type="AlphaFoldDB" id="A0A2V0RLA7"/>
<accession>A0A2V0RLA7</accession>
<evidence type="ECO:0000313" key="1">
    <source>
        <dbReference type="EMBL" id="GBH22512.1"/>
    </source>
</evidence>
<dbReference type="NCBIfam" id="TIGR04234">
    <property type="entry name" value="seadorna_RNAP"/>
    <property type="match status" value="1"/>
</dbReference>
<name>A0A2V0RLA7_9ZZZZ</name>